<comment type="caution">
    <text evidence="1">The sequence shown here is derived from an EMBL/GenBank/DDBJ whole genome shotgun (WGS) entry which is preliminary data.</text>
</comment>
<dbReference type="Pfam" id="PF12982">
    <property type="entry name" value="DUF3866"/>
    <property type="match status" value="1"/>
</dbReference>
<protein>
    <submittedName>
        <fullName evidence="1">DUF3866 domain-containing protein</fullName>
    </submittedName>
</protein>
<gene>
    <name evidence="1" type="ORF">DLM86_10835</name>
</gene>
<name>A0A2V5K6W5_9BACL</name>
<evidence type="ECO:0000313" key="1">
    <source>
        <dbReference type="EMBL" id="PYI55028.1"/>
    </source>
</evidence>
<accession>A0A2V5K6W5</accession>
<proteinExistence type="predicted"/>
<keyword evidence="2" id="KW-1185">Reference proteome</keyword>
<reference evidence="1 2" key="1">
    <citation type="submission" date="2018-05" db="EMBL/GenBank/DDBJ databases">
        <title>Paenibacillus flagellatus sp. nov., isolated from selenium mineral soil.</title>
        <authorList>
            <person name="Dai X."/>
        </authorList>
    </citation>
    <scope>NUCLEOTIDE SEQUENCE [LARGE SCALE GENOMIC DNA]</scope>
    <source>
        <strain evidence="1 2">DXL2</strain>
    </source>
</reference>
<dbReference type="RefSeq" id="WP_110840022.1">
    <property type="nucleotide sequence ID" value="NZ_QJVJ01000004.1"/>
</dbReference>
<evidence type="ECO:0000313" key="2">
    <source>
        <dbReference type="Proteomes" id="UP000247476"/>
    </source>
</evidence>
<dbReference type="Proteomes" id="UP000247476">
    <property type="component" value="Unassembled WGS sequence"/>
</dbReference>
<organism evidence="1 2">
    <name type="scientific">Paenibacillus flagellatus</name>
    <dbReference type="NCBI Taxonomy" id="2211139"/>
    <lineage>
        <taxon>Bacteria</taxon>
        <taxon>Bacillati</taxon>
        <taxon>Bacillota</taxon>
        <taxon>Bacilli</taxon>
        <taxon>Bacillales</taxon>
        <taxon>Paenibacillaceae</taxon>
        <taxon>Paenibacillus</taxon>
    </lineage>
</organism>
<dbReference type="OrthoDB" id="3401376at2"/>
<sequence>MIRWKTGTVVGIVEVRGTVQVVDVADESGTTSRAIRYTDTMRPLRPGDRVRMNATAAELSLGSGGAHFVYDAFGDTDEGGESLPDHGGHIMKLRYTPLQRAVLAAEEPASPHHGVMARARTIERMPVLIGELHSMLPIALAWMFGEPSASERPRVSYVMTDGGALPLALSRHAAELKSLGWLDGTITCGHAYGGELETVNRYTALLAAKHVQRADVTIAVMGPGIVGTGTPFGHTGTETADLIHAVAALGGVPIVMPRISFADARERHRGISHHLLETLGTLTLARAIVPLPEWPDERQRLQLERQLEASGVAKRHELVSVPGVTPEEAEKRMRSYPVPITTMGRGLRDDPAFFAAVCAAAQHALSLLRERR</sequence>
<dbReference type="InterPro" id="IPR024479">
    <property type="entry name" value="DUF3866"/>
</dbReference>
<dbReference type="AlphaFoldDB" id="A0A2V5K6W5"/>
<dbReference type="EMBL" id="QJVJ01000004">
    <property type="protein sequence ID" value="PYI55028.1"/>
    <property type="molecule type" value="Genomic_DNA"/>
</dbReference>